<dbReference type="AlphaFoldDB" id="E7N1H0"/>
<evidence type="ECO:0000259" key="1">
    <source>
        <dbReference type="Pfam" id="PF20335"/>
    </source>
</evidence>
<organism evidence="2 3">
    <name type="scientific">Selenomonas artemidis F0399</name>
    <dbReference type="NCBI Taxonomy" id="749551"/>
    <lineage>
        <taxon>Bacteria</taxon>
        <taxon>Bacillati</taxon>
        <taxon>Bacillota</taxon>
        <taxon>Negativicutes</taxon>
        <taxon>Selenomonadales</taxon>
        <taxon>Selenomonadaceae</taxon>
        <taxon>Selenomonas</taxon>
    </lineage>
</organism>
<comment type="caution">
    <text evidence="2">The sequence shown here is derived from an EMBL/GenBank/DDBJ whole genome shotgun (WGS) entry which is preliminary data.</text>
</comment>
<feature type="domain" description="DUF6630" evidence="1">
    <location>
        <begin position="122"/>
        <end position="260"/>
    </location>
</feature>
<reference evidence="2 3" key="1">
    <citation type="submission" date="2010-08" db="EMBL/GenBank/DDBJ databases">
        <authorList>
            <person name="Weinstock G."/>
            <person name="Sodergren E."/>
            <person name="Clifton S."/>
            <person name="Fulton L."/>
            <person name="Fulton B."/>
            <person name="Courtney L."/>
            <person name="Fronick C."/>
            <person name="Harrison M."/>
            <person name="Strong C."/>
            <person name="Farmer C."/>
            <person name="Delahaunty K."/>
            <person name="Markovic C."/>
            <person name="Hall O."/>
            <person name="Minx P."/>
            <person name="Tomlinson C."/>
            <person name="Mitreva M."/>
            <person name="Hou S."/>
            <person name="Chen J."/>
            <person name="Wollam A."/>
            <person name="Pepin K.H."/>
            <person name="Johnson M."/>
            <person name="Bhonagiri V."/>
            <person name="Zhang X."/>
            <person name="Suruliraj S."/>
            <person name="Warren W."/>
            <person name="Chinwalla A."/>
            <person name="Mardis E.R."/>
            <person name="Wilson R.K."/>
        </authorList>
    </citation>
    <scope>NUCLEOTIDE SEQUENCE [LARGE SCALE GENOMIC DNA]</scope>
    <source>
        <strain evidence="2 3">F0399</strain>
    </source>
</reference>
<proteinExistence type="predicted"/>
<dbReference type="EMBL" id="AECV01000014">
    <property type="protein sequence ID" value="EFW29941.1"/>
    <property type="molecule type" value="Genomic_DNA"/>
</dbReference>
<name>E7N1H0_9FIRM</name>
<protein>
    <recommendedName>
        <fullName evidence="1">DUF6630 domain-containing protein</fullName>
    </recommendedName>
</protein>
<keyword evidence="3" id="KW-1185">Reference proteome</keyword>
<dbReference type="Pfam" id="PF20335">
    <property type="entry name" value="DUF6630"/>
    <property type="match status" value="1"/>
</dbReference>
<dbReference type="InterPro" id="IPR046582">
    <property type="entry name" value="DUF6630"/>
</dbReference>
<evidence type="ECO:0000313" key="3">
    <source>
        <dbReference type="Proteomes" id="UP000004633"/>
    </source>
</evidence>
<gene>
    <name evidence="2" type="ORF">HMPREF9555_00823</name>
</gene>
<sequence length="266" mass="30074">MNFYHLIQEKVFHTYEDWHMKSPIYDRSGFHITGIDNSLRAMRDGHIMYTEIRPPHEIGGCTLMKAAVGTHQDRVDLYLDIRGKKYCIADLHYEDVVRMMRTFVKDRCLPEAGAYVEVTGDDAEKRAASFAALAELLTGDAGYANRAVPTTAEEIEAAWTRLSEELLRRGRAIALDLKCERDEFLSAVKELTAGLPLDINEDLCGETGNVQQWSKALNATWRGYVLAAQDVGSDNYVWIVLTEEDFARAKELAGTILHRIARAEDM</sequence>
<dbReference type="STRING" id="749551.HMPREF9555_00823"/>
<dbReference type="Proteomes" id="UP000004633">
    <property type="component" value="Unassembled WGS sequence"/>
</dbReference>
<accession>E7N1H0</accession>
<evidence type="ECO:0000313" key="2">
    <source>
        <dbReference type="EMBL" id="EFW29941.1"/>
    </source>
</evidence>
<dbReference type="HOGENOM" id="CLU_1029894_0_0_9"/>